<dbReference type="SMART" id="SM00091">
    <property type="entry name" value="PAS"/>
    <property type="match status" value="1"/>
</dbReference>
<reference evidence="2 3" key="1">
    <citation type="submission" date="2018-10" db="EMBL/GenBank/DDBJ databases">
        <title>Isolation of pseudouridimycin from Streptomyces albus DSM 40763.</title>
        <authorList>
            <person name="Rosenqvist P."/>
            <person name="Metsae-Ketelae M."/>
            <person name="Virta P."/>
        </authorList>
    </citation>
    <scope>NUCLEOTIDE SEQUENCE [LARGE SCALE GENOMIC DNA]</scope>
    <source>
        <strain evidence="2 3">DSM 40763</strain>
    </source>
</reference>
<dbReference type="CDD" id="cd00130">
    <property type="entry name" value="PAS"/>
    <property type="match status" value="1"/>
</dbReference>
<dbReference type="InterPro" id="IPR036388">
    <property type="entry name" value="WH-like_DNA-bd_sf"/>
</dbReference>
<organism evidence="2 3">
    <name type="scientific">Streptomyces albus</name>
    <dbReference type="NCBI Taxonomy" id="1888"/>
    <lineage>
        <taxon>Bacteria</taxon>
        <taxon>Bacillati</taxon>
        <taxon>Actinomycetota</taxon>
        <taxon>Actinomycetes</taxon>
        <taxon>Kitasatosporales</taxon>
        <taxon>Streptomycetaceae</taxon>
        <taxon>Streptomyces</taxon>
    </lineage>
</organism>
<dbReference type="SUPFAM" id="SSF46894">
    <property type="entry name" value="C-terminal effector domain of the bipartite response regulators"/>
    <property type="match status" value="1"/>
</dbReference>
<dbReference type="GO" id="GO:0003677">
    <property type="term" value="F:DNA binding"/>
    <property type="evidence" value="ECO:0007669"/>
    <property type="project" value="InterPro"/>
</dbReference>
<dbReference type="Pfam" id="PF08448">
    <property type="entry name" value="PAS_4"/>
    <property type="match status" value="1"/>
</dbReference>
<evidence type="ECO:0000259" key="1">
    <source>
        <dbReference type="PROSITE" id="PS50112"/>
    </source>
</evidence>
<dbReference type="SUPFAM" id="SSF55785">
    <property type="entry name" value="PYP-like sensor domain (PAS domain)"/>
    <property type="match status" value="1"/>
</dbReference>
<dbReference type="Proteomes" id="UP000298111">
    <property type="component" value="Unassembled WGS sequence"/>
</dbReference>
<accession>A0A8H1KZJ9</accession>
<gene>
    <name evidence="2" type="ORF">D8771_33980</name>
</gene>
<sequence>MANALQAGDNRESELRRISGTVPLILRQENRADNELRDLPSPLYSSEIRSDEYGDVVLSLIERSGIGLAILDPSLRIRSVNSAFSAQCGRDHDDICDRSFAEFLHPSVRQHVLRQFLRLVQGHQAQVVSRSIAIWFHDTAVAGKVTAYPVEDADGKPRMILVQFTPEETADDRQALVGSWWKLTPLKAKVLEGVAAGDPTVRLAARLFLSRQGIEYHVSILLRLFKVPNRTALAAKAYSMGMFSIGCWPPKVLPDYIRPERETSARSRGEARAESG</sequence>
<feature type="domain" description="PAS" evidence="1">
    <location>
        <begin position="60"/>
        <end position="123"/>
    </location>
</feature>
<dbReference type="InterPro" id="IPR000792">
    <property type="entry name" value="Tscrpt_reg_LuxR_C"/>
</dbReference>
<dbReference type="Pfam" id="PF00196">
    <property type="entry name" value="GerE"/>
    <property type="match status" value="1"/>
</dbReference>
<dbReference type="InterPro" id="IPR000014">
    <property type="entry name" value="PAS"/>
</dbReference>
<dbReference type="PROSITE" id="PS50112">
    <property type="entry name" value="PAS"/>
    <property type="match status" value="1"/>
</dbReference>
<comment type="caution">
    <text evidence="2">The sequence shown here is derived from an EMBL/GenBank/DDBJ whole genome shotgun (WGS) entry which is preliminary data.</text>
</comment>
<evidence type="ECO:0000313" key="3">
    <source>
        <dbReference type="Proteomes" id="UP000298111"/>
    </source>
</evidence>
<dbReference type="GO" id="GO:0006355">
    <property type="term" value="P:regulation of DNA-templated transcription"/>
    <property type="evidence" value="ECO:0007669"/>
    <property type="project" value="InterPro"/>
</dbReference>
<dbReference type="Gene3D" id="1.10.10.10">
    <property type="entry name" value="Winged helix-like DNA-binding domain superfamily/Winged helix DNA-binding domain"/>
    <property type="match status" value="1"/>
</dbReference>
<evidence type="ECO:0000313" key="2">
    <source>
        <dbReference type="EMBL" id="TGG74623.1"/>
    </source>
</evidence>
<dbReference type="InterPro" id="IPR035965">
    <property type="entry name" value="PAS-like_dom_sf"/>
</dbReference>
<name>A0A8H1KZJ9_9ACTN</name>
<dbReference type="RefSeq" id="WP_016467294.1">
    <property type="nucleotide sequence ID" value="NZ_CP103060.1"/>
</dbReference>
<proteinExistence type="predicted"/>
<dbReference type="EMBL" id="RCIY01000120">
    <property type="protein sequence ID" value="TGG74623.1"/>
    <property type="molecule type" value="Genomic_DNA"/>
</dbReference>
<dbReference type="GeneID" id="75185363"/>
<dbReference type="Gene3D" id="3.30.450.20">
    <property type="entry name" value="PAS domain"/>
    <property type="match status" value="1"/>
</dbReference>
<dbReference type="AlphaFoldDB" id="A0A8H1KZJ9"/>
<dbReference type="NCBIfam" id="TIGR00229">
    <property type="entry name" value="sensory_box"/>
    <property type="match status" value="1"/>
</dbReference>
<protein>
    <submittedName>
        <fullName evidence="2">PAS domain-containing protein</fullName>
    </submittedName>
</protein>
<dbReference type="InterPro" id="IPR013656">
    <property type="entry name" value="PAS_4"/>
</dbReference>
<dbReference type="InterPro" id="IPR016032">
    <property type="entry name" value="Sig_transdc_resp-reg_C-effctor"/>
</dbReference>